<protein>
    <submittedName>
        <fullName evidence="2">Uncharacterized protein</fullName>
    </submittedName>
</protein>
<keyword evidence="1" id="KW-0472">Membrane</keyword>
<dbReference type="AlphaFoldDB" id="F0P0B9"/>
<gene>
    <name evidence="2" type="ordered locus">Weevi_1789</name>
</gene>
<sequence length="184" mass="21730">MKKNPAFVGFLLVLSILGIILLVYFNILDKKNGYVVANPSNKQLVIHVDDQQYTIAPQQNVRVSIEKGPHRIKYNHLGEEIDTIIDINRSNGLINPTRTTYYTFSRPYGFRENVDSLFRSTHVTIDNKVYFGKIVKSDRLYIENFYYNLDENYPKVFLKSDKETNLTKIFNEEDFKQFYFENYE</sequence>
<keyword evidence="1" id="KW-1133">Transmembrane helix</keyword>
<feature type="transmembrane region" description="Helical" evidence="1">
    <location>
        <begin position="6"/>
        <end position="25"/>
    </location>
</feature>
<proteinExistence type="predicted"/>
<dbReference type="KEGG" id="wvi:Weevi_1789"/>
<accession>F0P0B9</accession>
<dbReference type="HOGENOM" id="CLU_1432222_0_0_10"/>
<dbReference type="STRING" id="865938.Weevi_1789"/>
<dbReference type="OrthoDB" id="1272486at2"/>
<keyword evidence="1" id="KW-0812">Transmembrane</keyword>
<dbReference type="RefSeq" id="WP_013598868.1">
    <property type="nucleotide sequence ID" value="NC_015144.1"/>
</dbReference>
<dbReference type="EMBL" id="CP002455">
    <property type="protein sequence ID" value="ADX68479.1"/>
    <property type="molecule type" value="Genomic_DNA"/>
</dbReference>
<reference evidence="2 3" key="1">
    <citation type="journal article" date="2011" name="Stand. Genomic Sci.">
        <title>Complete genome sequence of Weeksella virosa type strain (9751).</title>
        <authorList>
            <person name="Lang E."/>
            <person name="Teshima H."/>
            <person name="Lucas S."/>
            <person name="Lapidus A."/>
            <person name="Hammon N."/>
            <person name="Deshpande S."/>
            <person name="Nolan M."/>
            <person name="Cheng J.F."/>
            <person name="Pitluck S."/>
            <person name="Liolios K."/>
            <person name="Pagani I."/>
            <person name="Mikhailova N."/>
            <person name="Ivanova N."/>
            <person name="Mavromatis K."/>
            <person name="Pati A."/>
            <person name="Tapia R."/>
            <person name="Han C."/>
            <person name="Goodwin L."/>
            <person name="Chen A."/>
            <person name="Palaniappan K."/>
            <person name="Land M."/>
            <person name="Hauser L."/>
            <person name="Chang Y.J."/>
            <person name="Jeffries C.D."/>
            <person name="Brambilla E.M."/>
            <person name="Kopitz M."/>
            <person name="Rohde M."/>
            <person name="Goker M."/>
            <person name="Tindall B.J."/>
            <person name="Detter J.C."/>
            <person name="Woyke T."/>
            <person name="Bristow J."/>
            <person name="Eisen J.A."/>
            <person name="Markowitz V."/>
            <person name="Hugenholtz P."/>
            <person name="Klenk H.P."/>
            <person name="Kyrpides N.C."/>
        </authorList>
    </citation>
    <scope>NUCLEOTIDE SEQUENCE [LARGE SCALE GENOMIC DNA]</scope>
    <source>
        <strain evidence="3">ATCC 43766 / DSM 16922 / JCM 21250 / NBRC 16016 / NCTC 11634 / CL345/78</strain>
    </source>
</reference>
<evidence type="ECO:0000256" key="1">
    <source>
        <dbReference type="SAM" id="Phobius"/>
    </source>
</evidence>
<dbReference type="Proteomes" id="UP000008641">
    <property type="component" value="Chromosome"/>
</dbReference>
<dbReference type="eggNOG" id="ENOG502ZC3P">
    <property type="taxonomic scope" value="Bacteria"/>
</dbReference>
<reference evidence="3" key="2">
    <citation type="journal article" date="2011" name="Stand. Genomic Sci.">
        <title>Complete genome sequence of Weeksella virosa type strain (9751T).</title>
        <authorList>
            <person name="Lang E."/>
            <person name="Teshima H."/>
            <person name="Lucas S."/>
            <person name="Lapidus A."/>
            <person name="Hammon N."/>
            <person name="Deshpande S."/>
            <person name="Nolan M."/>
            <person name="Cheng J."/>
            <person name="Pitluck S."/>
            <person name="Liolios K."/>
            <person name="Pagani I."/>
            <person name="Mikhailova N."/>
            <person name="Ivanova N."/>
            <person name="Mavromatis K."/>
            <person name="Pati A."/>
            <person name="Tapia R."/>
            <person name="Han C."/>
            <person name="Goodwin L."/>
            <person name="Chen A."/>
            <person name="Palaniappan K."/>
            <person name="Land M."/>
            <person name="Hauser L."/>
            <person name="Chang Y."/>
            <person name="Jeffries C."/>
            <person name="Brambilla E."/>
            <person name="Kopitz M."/>
            <person name="Rohde M."/>
            <person name="Goker M."/>
            <person name="Tindall B."/>
            <person name="Detter J."/>
            <person name="Woyke T."/>
            <person name="Bristow J."/>
            <person name="Eisen J."/>
            <person name="Markowitz V."/>
            <person name="Hugenholtz P."/>
            <person name="Klenk H."/>
            <person name="Kyrpides N."/>
        </authorList>
    </citation>
    <scope>NUCLEOTIDE SEQUENCE [LARGE SCALE GENOMIC DNA]</scope>
    <source>
        <strain evidence="3">ATCC 43766 / DSM 16922 / JCM 21250 / NBRC 16016 / NCTC 11634 / CL345/78</strain>
    </source>
</reference>
<evidence type="ECO:0000313" key="2">
    <source>
        <dbReference type="EMBL" id="ADX68479.1"/>
    </source>
</evidence>
<organism evidence="2 3">
    <name type="scientific">Weeksella virosa (strain ATCC 43766 / DSM 16922 / JCM 21250 / CCUG 30538 / CDC 9751 / IAM 14551 / NBRC 16016 / NCTC 11634 / CL345/78)</name>
    <dbReference type="NCBI Taxonomy" id="865938"/>
    <lineage>
        <taxon>Bacteria</taxon>
        <taxon>Pseudomonadati</taxon>
        <taxon>Bacteroidota</taxon>
        <taxon>Flavobacteriia</taxon>
        <taxon>Flavobacteriales</taxon>
        <taxon>Weeksellaceae</taxon>
        <taxon>Weeksella</taxon>
    </lineage>
</organism>
<name>F0P0B9_WEEVC</name>
<evidence type="ECO:0000313" key="3">
    <source>
        <dbReference type="Proteomes" id="UP000008641"/>
    </source>
</evidence>
<keyword evidence="3" id="KW-1185">Reference proteome</keyword>